<organism evidence="5 6">
    <name type="scientific">Stemphylium lycopersici</name>
    <name type="common">Tomato gray leaf spot disease fungus</name>
    <name type="synonym">Thyrospora lycopersici</name>
    <dbReference type="NCBI Taxonomy" id="183478"/>
    <lineage>
        <taxon>Eukaryota</taxon>
        <taxon>Fungi</taxon>
        <taxon>Dikarya</taxon>
        <taxon>Ascomycota</taxon>
        <taxon>Pezizomycotina</taxon>
        <taxon>Dothideomycetes</taxon>
        <taxon>Pleosporomycetidae</taxon>
        <taxon>Pleosporales</taxon>
        <taxon>Pleosporineae</taxon>
        <taxon>Pleosporaceae</taxon>
        <taxon>Stemphylium</taxon>
    </lineage>
</organism>
<dbReference type="InterPro" id="IPR029058">
    <property type="entry name" value="AB_hydrolase_fold"/>
</dbReference>
<keyword evidence="2 3" id="KW-0378">Hydrolase</keyword>
<protein>
    <recommendedName>
        <fullName evidence="3">Carboxylic ester hydrolase</fullName>
        <ecNumber evidence="3">3.1.1.-</ecNumber>
    </recommendedName>
</protein>
<evidence type="ECO:0000313" key="5">
    <source>
        <dbReference type="EMBL" id="RAR11819.1"/>
    </source>
</evidence>
<proteinExistence type="inferred from homology"/>
<evidence type="ECO:0000313" key="6">
    <source>
        <dbReference type="Proteomes" id="UP000249619"/>
    </source>
</evidence>
<dbReference type="GO" id="GO:0006581">
    <property type="term" value="P:acetylcholine catabolic process"/>
    <property type="evidence" value="ECO:0007669"/>
    <property type="project" value="TreeGrafter"/>
</dbReference>
<dbReference type="STRING" id="183478.A0A364N4S3"/>
<evidence type="ECO:0000256" key="3">
    <source>
        <dbReference type="RuleBase" id="RU361235"/>
    </source>
</evidence>
<dbReference type="SUPFAM" id="SSF53474">
    <property type="entry name" value="alpha/beta-Hydrolases"/>
    <property type="match status" value="1"/>
</dbReference>
<feature type="domain" description="Carboxylesterase type B" evidence="4">
    <location>
        <begin position="369"/>
        <end position="490"/>
    </location>
</feature>
<feature type="chain" id="PRO_5016485243" description="Carboxylic ester hydrolase" evidence="3">
    <location>
        <begin position="20"/>
        <end position="513"/>
    </location>
</feature>
<dbReference type="GO" id="GO:0003990">
    <property type="term" value="F:acetylcholinesterase activity"/>
    <property type="evidence" value="ECO:0007669"/>
    <property type="project" value="TreeGrafter"/>
</dbReference>
<evidence type="ECO:0000256" key="2">
    <source>
        <dbReference type="ARBA" id="ARBA00022801"/>
    </source>
</evidence>
<comment type="similarity">
    <text evidence="1 3">Belongs to the type-B carboxylesterase/lipase family.</text>
</comment>
<feature type="domain" description="Carboxylesterase type B" evidence="4">
    <location>
        <begin position="24"/>
        <end position="362"/>
    </location>
</feature>
<accession>A0A364N4S3</accession>
<dbReference type="PROSITE" id="PS00122">
    <property type="entry name" value="CARBOXYLESTERASE_B_1"/>
    <property type="match status" value="1"/>
</dbReference>
<sequence length="513" mass="55831">MALTTALLLGLSQLSFTVANGHSLTVDTSSGTVKGFTDTITPNVAQYLGIPFAEQPVGARRWLPPAPKARGNRTIEANRLGPSCPQFEGDAPNIWLNDAPEFIITPRDYQSEECLNLQIWAPLDEHKGKHNETELLPVVVWIHGGSFTTGGPTVPYQNPARWVERSGEHIVVGINYRLNIFGFPNSKALAADEQNVGFLDQRLALEWIRDNIGNFGGDADRITLWGQSAGAASVDNYNFAYPDDPIVSGLIMNSGTSLLPLSSSDTEQMDFTFVAEHFGCGNDNAEAEINCLRGVEFTAIERFLKEYADNGTLPALGFQQVIDNRTYFANYTARALAGNFTRKPAIIGTTTNEGIAFGTYNATFGPSQESADAATASFFLCPAVQTTQDRYAVNSTTFRYLYGGNFSNISPRNWEGAYHSADLPLYFGTYGIARGNGTEFQRMVSEKVQDYYLAFAKDPVNGLPSMGWEAYEPSGEAVLIGYEGEVVQSVKESALEAPCDGLVPNGSPLPPLE</sequence>
<dbReference type="InterPro" id="IPR002018">
    <property type="entry name" value="CarbesteraseB"/>
</dbReference>
<name>A0A364N4S3_STELY</name>
<dbReference type="PANTHER" id="PTHR43918">
    <property type="entry name" value="ACETYLCHOLINESTERASE"/>
    <property type="match status" value="1"/>
</dbReference>
<keyword evidence="3" id="KW-0732">Signal</keyword>
<dbReference type="InterPro" id="IPR050654">
    <property type="entry name" value="AChE-related_enzymes"/>
</dbReference>
<evidence type="ECO:0000256" key="1">
    <source>
        <dbReference type="ARBA" id="ARBA00005964"/>
    </source>
</evidence>
<feature type="signal peptide" evidence="3">
    <location>
        <begin position="1"/>
        <end position="19"/>
    </location>
</feature>
<evidence type="ECO:0000259" key="4">
    <source>
        <dbReference type="Pfam" id="PF00135"/>
    </source>
</evidence>
<dbReference type="Proteomes" id="UP000249619">
    <property type="component" value="Unassembled WGS sequence"/>
</dbReference>
<gene>
    <name evidence="5" type="ORF">DDE83_004416</name>
</gene>
<keyword evidence="6" id="KW-1185">Reference proteome</keyword>
<dbReference type="Gene3D" id="3.40.50.1820">
    <property type="entry name" value="alpha/beta hydrolase"/>
    <property type="match status" value="2"/>
</dbReference>
<dbReference type="EMBL" id="QGDH01000054">
    <property type="protein sequence ID" value="RAR11819.1"/>
    <property type="molecule type" value="Genomic_DNA"/>
</dbReference>
<dbReference type="InterPro" id="IPR019826">
    <property type="entry name" value="Carboxylesterase_B_AS"/>
</dbReference>
<dbReference type="GO" id="GO:0019695">
    <property type="term" value="P:choline metabolic process"/>
    <property type="evidence" value="ECO:0007669"/>
    <property type="project" value="TreeGrafter"/>
</dbReference>
<reference evidence="6" key="1">
    <citation type="submission" date="2018-05" db="EMBL/GenBank/DDBJ databases">
        <title>Draft genome sequence of Stemphylium lycopersici strain CIDEFI 213.</title>
        <authorList>
            <person name="Medina R."/>
            <person name="Franco M.E.E."/>
            <person name="Lucentini C.G."/>
            <person name="Saparrat M.C.N."/>
            <person name="Balatti P.A."/>
        </authorList>
    </citation>
    <scope>NUCLEOTIDE SEQUENCE [LARGE SCALE GENOMIC DNA]</scope>
    <source>
        <strain evidence="6">CIDEFI 213</strain>
    </source>
</reference>
<comment type="caution">
    <text evidence="5">The sequence shown here is derived from an EMBL/GenBank/DDBJ whole genome shotgun (WGS) entry which is preliminary data.</text>
</comment>
<dbReference type="GO" id="GO:0005886">
    <property type="term" value="C:plasma membrane"/>
    <property type="evidence" value="ECO:0007669"/>
    <property type="project" value="TreeGrafter"/>
</dbReference>
<dbReference type="AlphaFoldDB" id="A0A364N4S3"/>
<dbReference type="Pfam" id="PF00135">
    <property type="entry name" value="COesterase"/>
    <property type="match status" value="2"/>
</dbReference>
<dbReference type="PANTHER" id="PTHR43918:SF4">
    <property type="entry name" value="CARBOXYLIC ESTER HYDROLASE"/>
    <property type="match status" value="1"/>
</dbReference>
<dbReference type="EC" id="3.1.1.-" evidence="3"/>